<evidence type="ECO:0000256" key="5">
    <source>
        <dbReference type="ARBA" id="ARBA00022617"/>
    </source>
</evidence>
<dbReference type="PROSITE" id="PS00086">
    <property type="entry name" value="CYTOCHROME_P450"/>
    <property type="match status" value="1"/>
</dbReference>
<evidence type="ECO:0000313" key="16">
    <source>
        <dbReference type="EMBL" id="OCH88084.1"/>
    </source>
</evidence>
<dbReference type="InterPro" id="IPR002401">
    <property type="entry name" value="Cyt_P450_E_grp-I"/>
</dbReference>
<dbReference type="AlphaFoldDB" id="A0A8E2ARN9"/>
<dbReference type="Pfam" id="PF00067">
    <property type="entry name" value="p450"/>
    <property type="match status" value="1"/>
</dbReference>
<keyword evidence="10 13" id="KW-0408">Iron</keyword>
<evidence type="ECO:0000256" key="2">
    <source>
        <dbReference type="ARBA" id="ARBA00004167"/>
    </source>
</evidence>
<dbReference type="PANTHER" id="PTHR46300:SF7">
    <property type="entry name" value="P450, PUTATIVE (EUROFUNG)-RELATED"/>
    <property type="match status" value="1"/>
</dbReference>
<evidence type="ECO:0000256" key="6">
    <source>
        <dbReference type="ARBA" id="ARBA00022692"/>
    </source>
</evidence>
<dbReference type="OrthoDB" id="2789670at2759"/>
<evidence type="ECO:0000313" key="17">
    <source>
        <dbReference type="Proteomes" id="UP000250043"/>
    </source>
</evidence>
<comment type="pathway">
    <text evidence="3">Secondary metabolite biosynthesis.</text>
</comment>
<protein>
    <submittedName>
        <fullName evidence="16">O-methylsterigmatocystin oxidoreductase</fullName>
    </submittedName>
</protein>
<keyword evidence="12" id="KW-0472">Membrane</keyword>
<proteinExistence type="inferred from homology"/>
<evidence type="ECO:0000256" key="7">
    <source>
        <dbReference type="ARBA" id="ARBA00022723"/>
    </source>
</evidence>
<keyword evidence="15" id="KW-0732">Signal</keyword>
<evidence type="ECO:0000256" key="15">
    <source>
        <dbReference type="SAM" id="SignalP"/>
    </source>
</evidence>
<dbReference type="InterPro" id="IPR017972">
    <property type="entry name" value="Cyt_P450_CS"/>
</dbReference>
<dbReference type="GO" id="GO:0020037">
    <property type="term" value="F:heme binding"/>
    <property type="evidence" value="ECO:0007669"/>
    <property type="project" value="InterPro"/>
</dbReference>
<dbReference type="EMBL" id="KV722463">
    <property type="protein sequence ID" value="OCH88084.1"/>
    <property type="molecule type" value="Genomic_DNA"/>
</dbReference>
<comment type="similarity">
    <text evidence="4 14">Belongs to the cytochrome P450 family.</text>
</comment>
<evidence type="ECO:0000256" key="10">
    <source>
        <dbReference type="ARBA" id="ARBA00023004"/>
    </source>
</evidence>
<evidence type="ECO:0000256" key="11">
    <source>
        <dbReference type="ARBA" id="ARBA00023033"/>
    </source>
</evidence>
<feature type="signal peptide" evidence="15">
    <location>
        <begin position="1"/>
        <end position="17"/>
    </location>
</feature>
<comment type="cofactor">
    <cofactor evidence="1 13">
        <name>heme</name>
        <dbReference type="ChEBI" id="CHEBI:30413"/>
    </cofactor>
</comment>
<dbReference type="SUPFAM" id="SSF48264">
    <property type="entry name" value="Cytochrome P450"/>
    <property type="match status" value="1"/>
</dbReference>
<evidence type="ECO:0000256" key="4">
    <source>
        <dbReference type="ARBA" id="ARBA00010617"/>
    </source>
</evidence>
<reference evidence="16 17" key="1">
    <citation type="submission" date="2016-07" db="EMBL/GenBank/DDBJ databases">
        <title>Draft genome of the white-rot fungus Obba rivulosa 3A-2.</title>
        <authorList>
            <consortium name="DOE Joint Genome Institute"/>
            <person name="Miettinen O."/>
            <person name="Riley R."/>
            <person name="Acob R."/>
            <person name="Barry K."/>
            <person name="Cullen D."/>
            <person name="De Vries R."/>
            <person name="Hainaut M."/>
            <person name="Hatakka A."/>
            <person name="Henrissat B."/>
            <person name="Hilden K."/>
            <person name="Kuo R."/>
            <person name="Labutti K."/>
            <person name="Lipzen A."/>
            <person name="Makela M.R."/>
            <person name="Sandor L."/>
            <person name="Spatafora J.W."/>
            <person name="Grigoriev I.V."/>
            <person name="Hibbett D.S."/>
        </authorList>
    </citation>
    <scope>NUCLEOTIDE SEQUENCE [LARGE SCALE GENOMIC DNA]</scope>
    <source>
        <strain evidence="16 17">3A-2</strain>
    </source>
</reference>
<sequence>MGLLLAVFFVSLVSVLLWHVKNNAYHRKLPYPPGPRGWPVIGNVLDIPVSYPWITYRDLSLKYGPIVYLQALGQSMVVLNTAKAASDLLEARSANYSDRSHSIMPSFLGQDWNMGFLLYGPRWRKHRRAIHQYFNTGVIHRYQPVQLQKARQLLLRLLPDHTDVLPLVDFTIGATIIQIAYGYVAEEVDDKYLKLVRNAAHEAINTLIPGKYLVEFLPFLQHIPAWFPGAVFKREAEHCKAVQREMIETLFEDFQTPSDSGDANASILAQLLDRLTPDGHEGVAIDDMEVVKNTASIAYAAGADTTTITMRVFFAAMVLHPEMQRRGQEELATVVGDGRLPEFSDRTSLPYINAIAKECTRWMPVAPLGVPHASLADDEYNGYVIPQGSIMIANQWAILHDPVEYPDPEMFIPERFIKDGKMNPNVKDPGAIAFGFGRRICPGRHFSDATLFINIASLMHVFDILPWLDEHGTPELPEARAVSAFLSGPVPFKCVVKPRSSSAEQLINALH</sequence>
<evidence type="ECO:0000256" key="1">
    <source>
        <dbReference type="ARBA" id="ARBA00001971"/>
    </source>
</evidence>
<dbReference type="Gene3D" id="1.10.630.10">
    <property type="entry name" value="Cytochrome P450"/>
    <property type="match status" value="1"/>
</dbReference>
<keyword evidence="9 14" id="KW-0560">Oxidoreductase</keyword>
<name>A0A8E2ARN9_9APHY</name>
<evidence type="ECO:0000256" key="14">
    <source>
        <dbReference type="RuleBase" id="RU000461"/>
    </source>
</evidence>
<dbReference type="Proteomes" id="UP000250043">
    <property type="component" value="Unassembled WGS sequence"/>
</dbReference>
<evidence type="ECO:0000256" key="9">
    <source>
        <dbReference type="ARBA" id="ARBA00023002"/>
    </source>
</evidence>
<dbReference type="PANTHER" id="PTHR46300">
    <property type="entry name" value="P450, PUTATIVE (EUROFUNG)-RELATED-RELATED"/>
    <property type="match status" value="1"/>
</dbReference>
<comment type="subcellular location">
    <subcellularLocation>
        <location evidence="2">Membrane</location>
        <topology evidence="2">Single-pass membrane protein</topology>
    </subcellularLocation>
</comment>
<dbReference type="InterPro" id="IPR001128">
    <property type="entry name" value="Cyt_P450"/>
</dbReference>
<dbReference type="InterPro" id="IPR036396">
    <property type="entry name" value="Cyt_P450_sf"/>
</dbReference>
<dbReference type="InterPro" id="IPR050364">
    <property type="entry name" value="Cytochrome_P450_fung"/>
</dbReference>
<feature type="chain" id="PRO_5034667004" evidence="15">
    <location>
        <begin position="18"/>
        <end position="511"/>
    </location>
</feature>
<keyword evidence="5 13" id="KW-0349">Heme</keyword>
<dbReference type="PRINTS" id="PR00463">
    <property type="entry name" value="EP450I"/>
</dbReference>
<keyword evidence="7 13" id="KW-0479">Metal-binding</keyword>
<keyword evidence="8" id="KW-1133">Transmembrane helix</keyword>
<keyword evidence="6" id="KW-0812">Transmembrane</keyword>
<organism evidence="16 17">
    <name type="scientific">Obba rivulosa</name>
    <dbReference type="NCBI Taxonomy" id="1052685"/>
    <lineage>
        <taxon>Eukaryota</taxon>
        <taxon>Fungi</taxon>
        <taxon>Dikarya</taxon>
        <taxon>Basidiomycota</taxon>
        <taxon>Agaricomycotina</taxon>
        <taxon>Agaricomycetes</taxon>
        <taxon>Polyporales</taxon>
        <taxon>Gelatoporiaceae</taxon>
        <taxon>Obba</taxon>
    </lineage>
</organism>
<dbReference type="GO" id="GO:0016020">
    <property type="term" value="C:membrane"/>
    <property type="evidence" value="ECO:0007669"/>
    <property type="project" value="UniProtKB-SubCell"/>
</dbReference>
<evidence type="ECO:0000256" key="8">
    <source>
        <dbReference type="ARBA" id="ARBA00022989"/>
    </source>
</evidence>
<dbReference type="GO" id="GO:0004497">
    <property type="term" value="F:monooxygenase activity"/>
    <property type="evidence" value="ECO:0007669"/>
    <property type="project" value="UniProtKB-KW"/>
</dbReference>
<evidence type="ECO:0000256" key="3">
    <source>
        <dbReference type="ARBA" id="ARBA00005179"/>
    </source>
</evidence>
<keyword evidence="17" id="KW-1185">Reference proteome</keyword>
<dbReference type="PRINTS" id="PR00385">
    <property type="entry name" value="P450"/>
</dbReference>
<evidence type="ECO:0000256" key="12">
    <source>
        <dbReference type="ARBA" id="ARBA00023136"/>
    </source>
</evidence>
<feature type="binding site" description="axial binding residue" evidence="13">
    <location>
        <position position="441"/>
    </location>
    <ligand>
        <name>heme</name>
        <dbReference type="ChEBI" id="CHEBI:30413"/>
    </ligand>
    <ligandPart>
        <name>Fe</name>
        <dbReference type="ChEBI" id="CHEBI:18248"/>
    </ligandPart>
</feature>
<gene>
    <name evidence="16" type="ORF">OBBRIDRAFT_113378</name>
</gene>
<dbReference type="CDD" id="cd11065">
    <property type="entry name" value="CYP64-like"/>
    <property type="match status" value="1"/>
</dbReference>
<keyword evidence="11 14" id="KW-0503">Monooxygenase</keyword>
<dbReference type="GO" id="GO:0005506">
    <property type="term" value="F:iron ion binding"/>
    <property type="evidence" value="ECO:0007669"/>
    <property type="project" value="InterPro"/>
</dbReference>
<accession>A0A8E2ARN9</accession>
<evidence type="ECO:0000256" key="13">
    <source>
        <dbReference type="PIRSR" id="PIRSR602401-1"/>
    </source>
</evidence>
<dbReference type="GO" id="GO:0016705">
    <property type="term" value="F:oxidoreductase activity, acting on paired donors, with incorporation or reduction of molecular oxygen"/>
    <property type="evidence" value="ECO:0007669"/>
    <property type="project" value="InterPro"/>
</dbReference>